<feature type="compositionally biased region" description="Polar residues" evidence="6">
    <location>
        <begin position="759"/>
        <end position="768"/>
    </location>
</feature>
<evidence type="ECO:0000256" key="6">
    <source>
        <dbReference type="SAM" id="MobiDB-lite"/>
    </source>
</evidence>
<dbReference type="PROSITE" id="PS50088">
    <property type="entry name" value="ANK_REPEAT"/>
    <property type="match status" value="2"/>
</dbReference>
<dbReference type="Pfam" id="PF01412">
    <property type="entry name" value="ArfGap"/>
    <property type="match status" value="1"/>
</dbReference>
<evidence type="ECO:0000313" key="10">
    <source>
        <dbReference type="RefSeq" id="XP_031752750.1"/>
    </source>
</evidence>
<dbReference type="InterPro" id="IPR004148">
    <property type="entry name" value="BAR_dom"/>
</dbReference>
<dbReference type="PRINTS" id="PR00405">
    <property type="entry name" value="REVINTRACTNG"/>
</dbReference>
<dbReference type="InterPro" id="IPR037278">
    <property type="entry name" value="ARFGAP/RecO"/>
</dbReference>
<dbReference type="SUPFAM" id="SSF50729">
    <property type="entry name" value="PH domain-like"/>
    <property type="match status" value="1"/>
</dbReference>
<dbReference type="Gene3D" id="1.25.40.950">
    <property type="match status" value="1"/>
</dbReference>
<evidence type="ECO:0000259" key="7">
    <source>
        <dbReference type="PROSITE" id="PS50003"/>
    </source>
</evidence>
<feature type="domain" description="Arf-GAP" evidence="8">
    <location>
        <begin position="456"/>
        <end position="577"/>
    </location>
</feature>
<protein>
    <submittedName>
        <fullName evidence="10">Arf-GAP with SH3 domain, ANK repeat and PH domain-containing protein 3 isoform X1</fullName>
    </submittedName>
</protein>
<feature type="compositionally biased region" description="Acidic residues" evidence="6">
    <location>
        <begin position="725"/>
        <end position="735"/>
    </location>
</feature>
<dbReference type="PROSITE" id="PS50297">
    <property type="entry name" value="ANK_REP_REGION"/>
    <property type="match status" value="1"/>
</dbReference>
<dbReference type="Pfam" id="PF12796">
    <property type="entry name" value="Ank_2"/>
    <property type="match status" value="1"/>
</dbReference>
<dbReference type="Proteomes" id="UP000008143">
    <property type="component" value="Chromosome 2"/>
</dbReference>
<dbReference type="GO" id="GO:0005737">
    <property type="term" value="C:cytoplasm"/>
    <property type="evidence" value="ECO:0007669"/>
    <property type="project" value="InterPro"/>
</dbReference>
<feature type="domain" description="PH" evidence="7">
    <location>
        <begin position="303"/>
        <end position="434"/>
    </location>
</feature>
<feature type="region of interest" description="Disordered" evidence="6">
    <location>
        <begin position="725"/>
        <end position="917"/>
    </location>
</feature>
<dbReference type="Gene3D" id="1.20.1270.60">
    <property type="entry name" value="Arfaptin homology (AH) domain/BAR domain"/>
    <property type="match status" value="1"/>
</dbReference>
<dbReference type="Pfam" id="PF16746">
    <property type="entry name" value="BAR_3"/>
    <property type="match status" value="1"/>
</dbReference>
<dbReference type="InterPro" id="IPR047006">
    <property type="entry name" value="ASAP3_ArfGap"/>
</dbReference>
<feature type="compositionally biased region" description="Basic and acidic residues" evidence="6">
    <location>
        <begin position="276"/>
        <end position="287"/>
    </location>
</feature>
<dbReference type="InterPro" id="IPR043593">
    <property type="entry name" value="ASAP"/>
</dbReference>
<evidence type="ECO:0000259" key="8">
    <source>
        <dbReference type="PROSITE" id="PS50115"/>
    </source>
</evidence>
<dbReference type="InterPro" id="IPR027267">
    <property type="entry name" value="AH/BAR_dom_sf"/>
</dbReference>
<dbReference type="GeneID" id="100491007"/>
<dbReference type="InterPro" id="IPR038508">
    <property type="entry name" value="ArfGAP_dom_sf"/>
</dbReference>
<keyword evidence="2" id="KW-0862">Zinc</keyword>
<dbReference type="OrthoDB" id="435430at2759"/>
<dbReference type="CTD" id="55616"/>
<dbReference type="Gene3D" id="1.10.220.150">
    <property type="entry name" value="Arf GTPase activating protein"/>
    <property type="match status" value="1"/>
</dbReference>
<dbReference type="OMA" id="IMEAQLP"/>
<feature type="region of interest" description="Disordered" evidence="6">
    <location>
        <begin position="273"/>
        <end position="305"/>
    </location>
</feature>
<dbReference type="RefSeq" id="XP_031752750.1">
    <property type="nucleotide sequence ID" value="XM_031896890.1"/>
</dbReference>
<dbReference type="Xenbase" id="XB-GENE-993031">
    <property type="gene designation" value="asap3"/>
</dbReference>
<dbReference type="SUPFAM" id="SSF57863">
    <property type="entry name" value="ArfGap/RecO-like zinc finger"/>
    <property type="match status" value="1"/>
</dbReference>
<dbReference type="FunFam" id="1.25.40.20:FF:000006">
    <property type="entry name" value="Arf-GAP with SH3 domain, ANK repeat and PH domain-containing protein 2"/>
    <property type="match status" value="1"/>
</dbReference>
<feature type="compositionally biased region" description="Polar residues" evidence="6">
    <location>
        <begin position="799"/>
        <end position="820"/>
    </location>
</feature>
<dbReference type="AGR" id="Xenbase:XB-GENE-993031"/>
<dbReference type="CDD" id="cd17900">
    <property type="entry name" value="ArfGap_ASAP3"/>
    <property type="match status" value="1"/>
</dbReference>
<accession>A0A8J1J6U6</accession>
<feature type="repeat" description="ANK" evidence="4">
    <location>
        <begin position="615"/>
        <end position="650"/>
    </location>
</feature>
<dbReference type="AlphaFoldDB" id="A0A8J1J6U6"/>
<proteinExistence type="predicted"/>
<sequence length="917" mass="102513">MEEEVNTMPDLSPLSLFLGITPEDHLCAPPPNFITKVQKCRQAVSALEESLESDLHVVNKIRKSVRSIYSSGITHVEAQEAYMEALQCLGSNQISSNNHELSTGFLNLSVLSRELSALFSNMIHNLNSILTFPLDSMLRGDSKDSKLDLKKQADRSWKEYEIKVMKKGRSGSSRGDTESSEEAERERKVFQLHLCEYLIKLGEAQIKQGPDFLQCLIKFFQAQLNFFQDGLNAAQSLLPFIEKLSGTLHNIHHTRDEELKQLSEHRDNLQKQLQIDNKEDGLSRKDSGTGYSLHQPQGDKQYGTEKSGFLYKKSEGIRKVWQKRKCGVKYGNLTISHSTINRPPAKIKLLTCHVRPNVEDKRNFDLITLAAFNCAEMYRTQLSQLSRTITVVQGQQILPRNYKTWDTDNRTYHFQAEDENEALVWISVLQNSKDESMNAAFGGDGGFIDSPHQINKQIINEIRSLPGNQVCCDCGAPEPSWVSTNLGILICIECSGIHRDLGVRYSRVQSLTLDLLSTSELLLAVSVGNTKLNEVLEATLPAFNTKPNPTSDMITRKDYISAKYVEHSFVSKDRTDSFHRVRAAIQSCDLTALLQCMASGADLSKPIPSMDSQDLSESPLHFAIRMSDRSSLPVVDFIIQNGGALDKVTTDGHTALHYGVKYNKLDCIRLLLRAKASLTAGNNDGLTPLMLAQSMKHTDCEELLEKAATGCFVCDVDFDWFHQDEEESNSEDDEGEKTISLSTPIKLPPRHSSMGLDISNKTYETINIPQRGPPPHRSRSLETPPPLPAKTHPRKCSEFSLQSSFTSNRPLSTISQPSTSEEWEGLQEAGLQRRSSEPPRCSMDHSSFPLKSNTDGVKSYRRVKGTCTALPHSDFPPHGRASLLGSSPFCHPDSENLTGGINRKRCSQDENLQQSPK</sequence>
<dbReference type="SMART" id="SM00248">
    <property type="entry name" value="ANK"/>
    <property type="match status" value="3"/>
</dbReference>
<evidence type="ECO:0000313" key="9">
    <source>
        <dbReference type="Proteomes" id="UP000008143"/>
    </source>
</evidence>
<evidence type="ECO:0000256" key="4">
    <source>
        <dbReference type="PROSITE-ProRule" id="PRU00023"/>
    </source>
</evidence>
<dbReference type="PANTHER" id="PTHR45854">
    <property type="entry name" value="ASAP FAMILY MEMBER"/>
    <property type="match status" value="1"/>
</dbReference>
<keyword evidence="1" id="KW-0479">Metal-binding</keyword>
<gene>
    <name evidence="10 11" type="primary">asap3</name>
</gene>
<evidence type="ECO:0000256" key="3">
    <source>
        <dbReference type="ARBA" id="ARBA00023043"/>
    </source>
</evidence>
<dbReference type="GO" id="GO:0008270">
    <property type="term" value="F:zinc ion binding"/>
    <property type="evidence" value="ECO:0007669"/>
    <property type="project" value="UniProtKB-KW"/>
</dbReference>
<organism evidence="9 10">
    <name type="scientific">Xenopus tropicalis</name>
    <name type="common">Western clawed frog</name>
    <name type="synonym">Silurana tropicalis</name>
    <dbReference type="NCBI Taxonomy" id="8364"/>
    <lineage>
        <taxon>Eukaryota</taxon>
        <taxon>Metazoa</taxon>
        <taxon>Chordata</taxon>
        <taxon>Craniata</taxon>
        <taxon>Vertebrata</taxon>
        <taxon>Euteleostomi</taxon>
        <taxon>Amphibia</taxon>
        <taxon>Batrachia</taxon>
        <taxon>Anura</taxon>
        <taxon>Pipoidea</taxon>
        <taxon>Pipidae</taxon>
        <taxon>Xenopodinae</taxon>
        <taxon>Xenopus</taxon>
        <taxon>Silurana</taxon>
    </lineage>
</organism>
<evidence type="ECO:0000256" key="1">
    <source>
        <dbReference type="ARBA" id="ARBA00022723"/>
    </source>
</evidence>
<name>A0A8J1J6U6_XENTR</name>
<dbReference type="PANTHER" id="PTHR45854:SF1">
    <property type="entry name" value="ARF-GAP WITH SH3 DOMAIN, ANK REPEAT AND PH DOMAIN-CONTAINING PROTEIN 3"/>
    <property type="match status" value="1"/>
</dbReference>
<dbReference type="InterPro" id="IPR001849">
    <property type="entry name" value="PH_domain"/>
</dbReference>
<evidence type="ECO:0000313" key="11">
    <source>
        <dbReference type="Xenbase" id="XB-GENE-993031"/>
    </source>
</evidence>
<keyword evidence="9" id="KW-1185">Reference proteome</keyword>
<feature type="repeat" description="ANK" evidence="4">
    <location>
        <begin position="651"/>
        <end position="683"/>
    </location>
</feature>
<keyword evidence="3 4" id="KW-0040">ANK repeat</keyword>
<dbReference type="Gene3D" id="2.30.29.30">
    <property type="entry name" value="Pleckstrin-homology domain (PH domain)/Phosphotyrosine-binding domain (PTB)"/>
    <property type="match status" value="1"/>
</dbReference>
<dbReference type="SMART" id="SM00105">
    <property type="entry name" value="ArfGap"/>
    <property type="match status" value="1"/>
</dbReference>
<dbReference type="InterPro" id="IPR036770">
    <property type="entry name" value="Ankyrin_rpt-contain_sf"/>
</dbReference>
<keyword evidence="5" id="KW-0863">Zinc-finger</keyword>
<dbReference type="GO" id="GO:0005096">
    <property type="term" value="F:GTPase activator activity"/>
    <property type="evidence" value="ECO:0000318"/>
    <property type="project" value="GO_Central"/>
</dbReference>
<reference evidence="10" key="1">
    <citation type="submission" date="2025-08" db="UniProtKB">
        <authorList>
            <consortium name="RefSeq"/>
        </authorList>
    </citation>
    <scope>IDENTIFICATION</scope>
    <source>
        <strain evidence="10">Nigerian</strain>
        <tissue evidence="10">Liver and blood</tissue>
    </source>
</reference>
<dbReference type="InterPro" id="IPR002110">
    <property type="entry name" value="Ankyrin_rpt"/>
</dbReference>
<dbReference type="InterPro" id="IPR001164">
    <property type="entry name" value="ArfGAP_dom"/>
</dbReference>
<evidence type="ECO:0000256" key="2">
    <source>
        <dbReference type="ARBA" id="ARBA00022833"/>
    </source>
</evidence>
<dbReference type="PROSITE" id="PS50115">
    <property type="entry name" value="ARFGAP"/>
    <property type="match status" value="1"/>
</dbReference>
<dbReference type="SUPFAM" id="SSF48403">
    <property type="entry name" value="Ankyrin repeat"/>
    <property type="match status" value="1"/>
</dbReference>
<dbReference type="PROSITE" id="PS50003">
    <property type="entry name" value="PH_DOMAIN"/>
    <property type="match status" value="1"/>
</dbReference>
<dbReference type="SUPFAM" id="SSF103657">
    <property type="entry name" value="BAR/IMD domain-like"/>
    <property type="match status" value="1"/>
</dbReference>
<dbReference type="Pfam" id="PF00169">
    <property type="entry name" value="PH"/>
    <property type="match status" value="1"/>
</dbReference>
<evidence type="ECO:0000256" key="5">
    <source>
        <dbReference type="PROSITE-ProRule" id="PRU00288"/>
    </source>
</evidence>
<dbReference type="InterPro" id="IPR011993">
    <property type="entry name" value="PH-like_dom_sf"/>
</dbReference>
<dbReference type="SMART" id="SM00233">
    <property type="entry name" value="PH"/>
    <property type="match status" value="1"/>
</dbReference>
<dbReference type="Gene3D" id="1.25.40.20">
    <property type="entry name" value="Ankyrin repeat-containing domain"/>
    <property type="match status" value="1"/>
</dbReference>